<dbReference type="Gene3D" id="3.40.50.720">
    <property type="entry name" value="NAD(P)-binding Rossmann-like Domain"/>
    <property type="match status" value="1"/>
</dbReference>
<comment type="caution">
    <text evidence="3">The sequence shown here is derived from an EMBL/GenBank/DDBJ whole genome shotgun (WGS) entry which is preliminary data.</text>
</comment>
<name>A0A953HNS9_9BACT</name>
<dbReference type="InterPro" id="IPR000683">
    <property type="entry name" value="Gfo/Idh/MocA-like_OxRdtase_N"/>
</dbReference>
<gene>
    <name evidence="3" type="ORF">KUV50_10195</name>
</gene>
<dbReference type="GO" id="GO:0000166">
    <property type="term" value="F:nucleotide binding"/>
    <property type="evidence" value="ECO:0007669"/>
    <property type="project" value="InterPro"/>
</dbReference>
<dbReference type="InterPro" id="IPR036291">
    <property type="entry name" value="NAD(P)-bd_dom_sf"/>
</dbReference>
<dbReference type="PANTHER" id="PTHR43818">
    <property type="entry name" value="BCDNA.GH03377"/>
    <property type="match status" value="1"/>
</dbReference>
<evidence type="ECO:0000256" key="1">
    <source>
        <dbReference type="SAM" id="SignalP"/>
    </source>
</evidence>
<dbReference type="RefSeq" id="WP_222580044.1">
    <property type="nucleotide sequence ID" value="NZ_JAHVHU010000009.1"/>
</dbReference>
<dbReference type="EMBL" id="JAHVHU010000009">
    <property type="protein sequence ID" value="MBY5958504.1"/>
    <property type="molecule type" value="Genomic_DNA"/>
</dbReference>
<dbReference type="PANTHER" id="PTHR43818:SF9">
    <property type="entry name" value="HYPOTHETICAL OXIDOREDUCTASE"/>
    <property type="match status" value="1"/>
</dbReference>
<feature type="chain" id="PRO_5037009228" evidence="1">
    <location>
        <begin position="29"/>
        <end position="331"/>
    </location>
</feature>
<feature type="signal peptide" evidence="1">
    <location>
        <begin position="1"/>
        <end position="28"/>
    </location>
</feature>
<dbReference type="InterPro" id="IPR050463">
    <property type="entry name" value="Gfo/Idh/MocA_oxidrdct_glycsds"/>
</dbReference>
<keyword evidence="1" id="KW-0732">Signal</keyword>
<dbReference type="InterPro" id="IPR006311">
    <property type="entry name" value="TAT_signal"/>
</dbReference>
<proteinExistence type="predicted"/>
<dbReference type="AlphaFoldDB" id="A0A953HNS9"/>
<protein>
    <submittedName>
        <fullName evidence="3">Gfo/Idh/MocA family oxidoreductase</fullName>
    </submittedName>
</protein>
<dbReference type="PROSITE" id="PS51318">
    <property type="entry name" value="TAT"/>
    <property type="match status" value="1"/>
</dbReference>
<dbReference type="Proteomes" id="UP000753961">
    <property type="component" value="Unassembled WGS sequence"/>
</dbReference>
<evidence type="ECO:0000313" key="4">
    <source>
        <dbReference type="Proteomes" id="UP000753961"/>
    </source>
</evidence>
<reference evidence="3" key="1">
    <citation type="submission" date="2021-06" db="EMBL/GenBank/DDBJ databases">
        <title>44 bacteria genomes isolated from Dapeng, Shenzhen.</title>
        <authorList>
            <person name="Zheng W."/>
            <person name="Yu S."/>
            <person name="Huang Y."/>
        </authorList>
    </citation>
    <scope>NUCLEOTIDE SEQUENCE</scope>
    <source>
        <strain evidence="3">DP5N28-2</strain>
    </source>
</reference>
<evidence type="ECO:0000259" key="2">
    <source>
        <dbReference type="Pfam" id="PF01408"/>
    </source>
</evidence>
<feature type="domain" description="Gfo/Idh/MocA-like oxidoreductase N-terminal" evidence="2">
    <location>
        <begin position="39"/>
        <end position="166"/>
    </location>
</feature>
<sequence>MKGNHRRKFLKQSLTAGLGLGIVTAANAFHEPTTEPAKKVGMIGLDTGHSIAFVKALNTAKNHEFDDYKVVAAYPKGTDDILEWKNKIPEFTAEVKKHGVETVNSISELLQKVDFVILTTIDGNKHLEQVLPVLKSGVPVFVDKPFAASIEEARKIAQAADKYHTPLFSSSSLRFMKGAREVRNGSLGTVNGVEAYSPAHIEPHHPDLFWYGVHGVEILFTLMGTGCQWVERTYTYDTDLVIGMWDNERIGTYRGIRKGKGGYGAVVYAEEGIEYLNNFDGYNGLLHEIIKFFNTHQPPIDIEETLEIFAFMEAAEQSKHRDGERIYLSSI</sequence>
<dbReference type="Pfam" id="PF01408">
    <property type="entry name" value="GFO_IDH_MocA"/>
    <property type="match status" value="1"/>
</dbReference>
<accession>A0A953HNS9</accession>
<organism evidence="3 4">
    <name type="scientific">Membranihabitans marinus</name>
    <dbReference type="NCBI Taxonomy" id="1227546"/>
    <lineage>
        <taxon>Bacteria</taxon>
        <taxon>Pseudomonadati</taxon>
        <taxon>Bacteroidota</taxon>
        <taxon>Saprospiria</taxon>
        <taxon>Saprospirales</taxon>
        <taxon>Saprospiraceae</taxon>
        <taxon>Membranihabitans</taxon>
    </lineage>
</organism>
<keyword evidence="4" id="KW-1185">Reference proteome</keyword>
<evidence type="ECO:0000313" key="3">
    <source>
        <dbReference type="EMBL" id="MBY5958504.1"/>
    </source>
</evidence>
<dbReference type="SUPFAM" id="SSF51735">
    <property type="entry name" value="NAD(P)-binding Rossmann-fold domains"/>
    <property type="match status" value="1"/>
</dbReference>